<name>A0A090ZNT7_PAEMA</name>
<comment type="caution">
    <text evidence="4">The sequence shown here is derived from an EMBL/GenBank/DDBJ whole genome shotgun (WGS) entry which is preliminary data.</text>
</comment>
<dbReference type="InterPro" id="IPR037171">
    <property type="entry name" value="NagB/RpiA_transferase-like"/>
</dbReference>
<evidence type="ECO:0000259" key="3">
    <source>
        <dbReference type="PROSITE" id="PS51000"/>
    </source>
</evidence>
<dbReference type="SUPFAM" id="SSF100950">
    <property type="entry name" value="NagB/RpiA/CoA transferase-like"/>
    <property type="match status" value="1"/>
</dbReference>
<dbReference type="InterPro" id="IPR014036">
    <property type="entry name" value="DeoR-like_C"/>
</dbReference>
<dbReference type="InterPro" id="IPR036390">
    <property type="entry name" value="WH_DNA-bd_sf"/>
</dbReference>
<dbReference type="InterPro" id="IPR036388">
    <property type="entry name" value="WH-like_DNA-bd_sf"/>
</dbReference>
<dbReference type="PANTHER" id="PTHR30363">
    <property type="entry name" value="HTH-TYPE TRANSCRIPTIONAL REGULATOR SRLR-RELATED"/>
    <property type="match status" value="1"/>
</dbReference>
<dbReference type="SMART" id="SM00420">
    <property type="entry name" value="HTH_DEOR"/>
    <property type="match status" value="1"/>
</dbReference>
<dbReference type="PROSITE" id="PS51000">
    <property type="entry name" value="HTH_DEOR_2"/>
    <property type="match status" value="1"/>
</dbReference>
<dbReference type="Proteomes" id="UP000029278">
    <property type="component" value="Unassembled WGS sequence"/>
</dbReference>
<dbReference type="AlphaFoldDB" id="A0A090ZNT7"/>
<reference evidence="4 5" key="1">
    <citation type="submission" date="2014-04" db="EMBL/GenBank/DDBJ databases">
        <authorList>
            <person name="Bishop-Lilly K.A."/>
            <person name="Broomall S.M."/>
            <person name="Chain P.S."/>
            <person name="Chertkov O."/>
            <person name="Coyne S.R."/>
            <person name="Daligault H.E."/>
            <person name="Davenport K.W."/>
            <person name="Erkkila T."/>
            <person name="Frey K.G."/>
            <person name="Gibbons H.S."/>
            <person name="Gu W."/>
            <person name="Jaissle J."/>
            <person name="Johnson S.L."/>
            <person name="Koroleva G.I."/>
            <person name="Ladner J.T."/>
            <person name="Lo C.-C."/>
            <person name="Minogue T.D."/>
            <person name="Munk C."/>
            <person name="Palacios G.F."/>
            <person name="Redden C.L."/>
            <person name="Rosenzweig C.N."/>
            <person name="Scholz M.B."/>
            <person name="Teshima H."/>
            <person name="Xu Y."/>
        </authorList>
    </citation>
    <scope>NUCLEOTIDE SEQUENCE [LARGE SCALE GENOMIC DNA]</scope>
    <source>
        <strain evidence="4 5">8244</strain>
    </source>
</reference>
<proteinExistence type="predicted"/>
<dbReference type="Gene3D" id="1.10.10.10">
    <property type="entry name" value="Winged helix-like DNA-binding domain superfamily/Winged helix DNA-binding domain"/>
    <property type="match status" value="1"/>
</dbReference>
<accession>A0A090ZNT7</accession>
<dbReference type="Gene3D" id="3.40.50.1360">
    <property type="match status" value="1"/>
</dbReference>
<dbReference type="InterPro" id="IPR001034">
    <property type="entry name" value="DeoR_HTH"/>
</dbReference>
<dbReference type="PATRIC" id="fig|44252.3.peg.4556"/>
<dbReference type="SMART" id="SM01134">
    <property type="entry name" value="DeoRC"/>
    <property type="match status" value="1"/>
</dbReference>
<dbReference type="STRING" id="44252.DJ90_283"/>
<dbReference type="HOGENOM" id="CLU_060699_1_2_9"/>
<evidence type="ECO:0000256" key="1">
    <source>
        <dbReference type="ARBA" id="ARBA00023015"/>
    </source>
</evidence>
<gene>
    <name evidence="4" type="ORF">DJ90_283</name>
</gene>
<feature type="domain" description="HTH deoR-type" evidence="3">
    <location>
        <begin position="1"/>
        <end position="46"/>
    </location>
</feature>
<dbReference type="GO" id="GO:0003700">
    <property type="term" value="F:DNA-binding transcription factor activity"/>
    <property type="evidence" value="ECO:0007669"/>
    <property type="project" value="InterPro"/>
</dbReference>
<dbReference type="InterPro" id="IPR050313">
    <property type="entry name" value="Carb_Metab_HTH_regulators"/>
</dbReference>
<dbReference type="PRINTS" id="PR00037">
    <property type="entry name" value="HTHLACR"/>
</dbReference>
<dbReference type="PANTHER" id="PTHR30363:SF44">
    <property type="entry name" value="AGA OPERON TRANSCRIPTIONAL REPRESSOR-RELATED"/>
    <property type="match status" value="1"/>
</dbReference>
<organism evidence="4 5">
    <name type="scientific">Paenibacillus macerans</name>
    <name type="common">Bacillus macerans</name>
    <dbReference type="NCBI Taxonomy" id="44252"/>
    <lineage>
        <taxon>Bacteria</taxon>
        <taxon>Bacillati</taxon>
        <taxon>Bacillota</taxon>
        <taxon>Bacilli</taxon>
        <taxon>Bacillales</taxon>
        <taxon>Paenibacillaceae</taxon>
        <taxon>Paenibacillus</taxon>
    </lineage>
</organism>
<keyword evidence="5" id="KW-1185">Reference proteome</keyword>
<evidence type="ECO:0000313" key="4">
    <source>
        <dbReference type="EMBL" id="KFN05836.1"/>
    </source>
</evidence>
<dbReference type="Pfam" id="PF00455">
    <property type="entry name" value="DeoRC"/>
    <property type="match status" value="1"/>
</dbReference>
<sequence>MLRQNGNAKVADLSKLFGVTEETIRRDLDRLEADGVILRTHGGAVLVPKEKGFEPPVLQRESIHLEQKEAIGKYAASLVEEGEIIALDASTTCLQLVKHLPNRPLTVLTYSLAVVNELIKKKEIAVILIGGNFDSDSMAITGMSAENMVEAYHVDKFFFSCQGFDDQRGVSEPYESHARLKEKILNISDQHILVADSSKFGKKSLIRLLGLEEVDLLITDTKMANADVQLLQNKGINIVTTS</sequence>
<dbReference type="SUPFAM" id="SSF46785">
    <property type="entry name" value="Winged helix' DNA-binding domain"/>
    <property type="match status" value="1"/>
</dbReference>
<dbReference type="EMBL" id="JMQA01000038">
    <property type="protein sequence ID" value="KFN05836.1"/>
    <property type="molecule type" value="Genomic_DNA"/>
</dbReference>
<dbReference type="Pfam" id="PF08220">
    <property type="entry name" value="HTH_DeoR"/>
    <property type="match status" value="1"/>
</dbReference>
<evidence type="ECO:0000256" key="2">
    <source>
        <dbReference type="ARBA" id="ARBA00023163"/>
    </source>
</evidence>
<keyword evidence="2" id="KW-0804">Transcription</keyword>
<evidence type="ECO:0000313" key="5">
    <source>
        <dbReference type="Proteomes" id="UP000029278"/>
    </source>
</evidence>
<keyword evidence="1" id="KW-0805">Transcription regulation</keyword>
<protein>
    <recommendedName>
        <fullName evidence="3">HTH deoR-type domain-containing protein</fullName>
    </recommendedName>
</protein>